<accession>Q0RTG6</accession>
<dbReference type="eggNOG" id="ENOG5030BEK">
    <property type="taxonomic scope" value="Bacteria"/>
</dbReference>
<organism evidence="2 3">
    <name type="scientific">Frankia alni (strain DSM 45986 / CECT 9034 / ACN14a)</name>
    <dbReference type="NCBI Taxonomy" id="326424"/>
    <lineage>
        <taxon>Bacteria</taxon>
        <taxon>Bacillati</taxon>
        <taxon>Actinomycetota</taxon>
        <taxon>Actinomycetes</taxon>
        <taxon>Frankiales</taxon>
        <taxon>Frankiaceae</taxon>
        <taxon>Frankia</taxon>
    </lineage>
</organism>
<name>Q0RTG6_FRAAA</name>
<evidence type="ECO:0000256" key="1">
    <source>
        <dbReference type="SAM" id="MobiDB-lite"/>
    </source>
</evidence>
<reference evidence="2 3" key="1">
    <citation type="journal article" date="2007" name="Genome Res.">
        <title>Genome characteristics of facultatively symbiotic Frankia sp. strains reflect host range and host plant biogeography.</title>
        <authorList>
            <person name="Normand P."/>
            <person name="Lapierre P."/>
            <person name="Tisa L.S."/>
            <person name="Gogarten J.P."/>
            <person name="Alloisio N."/>
            <person name="Bagnarol E."/>
            <person name="Bassi C.A."/>
            <person name="Berry A.M."/>
            <person name="Bickhart D.M."/>
            <person name="Choisne N."/>
            <person name="Couloux A."/>
            <person name="Cournoyer B."/>
            <person name="Cruveiller S."/>
            <person name="Daubin V."/>
            <person name="Demange N."/>
            <person name="Francino M.P."/>
            <person name="Goltsman E."/>
            <person name="Huang Y."/>
            <person name="Kopp O.R."/>
            <person name="Labarre L."/>
            <person name="Lapidus A."/>
            <person name="Lavire C."/>
            <person name="Marechal J."/>
            <person name="Martinez M."/>
            <person name="Mastronunzio J.E."/>
            <person name="Mullin B.C."/>
            <person name="Niemann J."/>
            <person name="Pujic P."/>
            <person name="Rawnsley T."/>
            <person name="Rouy Z."/>
            <person name="Schenowitz C."/>
            <person name="Sellstedt A."/>
            <person name="Tavares F."/>
            <person name="Tomkins J.P."/>
            <person name="Vallenet D."/>
            <person name="Valverde C."/>
            <person name="Wall L.G."/>
            <person name="Wang Y."/>
            <person name="Medigue C."/>
            <person name="Benson D.R."/>
        </authorList>
    </citation>
    <scope>NUCLEOTIDE SEQUENCE [LARGE SCALE GENOMIC DNA]</scope>
    <source>
        <strain evidence="3">DSM 45986 / CECT 9034 / ACN14a</strain>
    </source>
</reference>
<sequence>MLTSTTTPAAPDLPMIRSLCWDGEPPMTYLSRVWLNPLRTGAQSLLRNPERMHAAVLGGLTRQPVTERVLWRLETGRPHRAEVLILTESRPSWEHLIEQAGWPNAEDPQALVRDYQPLLDRIQAGREFAFRLRANPVAATRQPTSPSVAQKERLAGPRPRGVRVAHRTAGQQLAWFTDRVDRWGFTPLTTETGPAVQLNARERLTFRKRPPDGGNGGKNKGHQVVLSTATFDGALRVVDPDLARRALLSGVGAAKAYGCGLLTLAPLAPVTTPPSEGG</sequence>
<dbReference type="Proteomes" id="UP000000657">
    <property type="component" value="Chromosome"/>
</dbReference>
<feature type="region of interest" description="Disordered" evidence="1">
    <location>
        <begin position="138"/>
        <end position="160"/>
    </location>
</feature>
<keyword evidence="3" id="KW-1185">Reference proteome</keyword>
<dbReference type="SMART" id="SM01101">
    <property type="entry name" value="CRISPR_assoc"/>
    <property type="match status" value="1"/>
</dbReference>
<evidence type="ECO:0000313" key="3">
    <source>
        <dbReference type="Proteomes" id="UP000000657"/>
    </source>
</evidence>
<dbReference type="EMBL" id="CT573213">
    <property type="protein sequence ID" value="CAJ59132.1"/>
    <property type="molecule type" value="Genomic_DNA"/>
</dbReference>
<dbReference type="HOGENOM" id="CLU_080982_0_1_11"/>
<dbReference type="KEGG" id="fal:FRAAL0457"/>
<gene>
    <name evidence="2" type="ordered locus">FRAAL0457</name>
</gene>
<dbReference type="InterPro" id="IPR010179">
    <property type="entry name" value="CRISPR-assoc_prot_Cse3"/>
</dbReference>
<dbReference type="AlphaFoldDB" id="Q0RTG6"/>
<dbReference type="Gene3D" id="3.30.70.1200">
    <property type="entry name" value="Crispr-associated protein, domain 1"/>
    <property type="match status" value="1"/>
</dbReference>
<evidence type="ECO:0000313" key="2">
    <source>
        <dbReference type="EMBL" id="CAJ59132.1"/>
    </source>
</evidence>
<dbReference type="Gene3D" id="3.30.70.1210">
    <property type="entry name" value="Crispr-associated protein, domain 2"/>
    <property type="match status" value="1"/>
</dbReference>
<dbReference type="NCBIfam" id="TIGR01907">
    <property type="entry name" value="casE_Cse3"/>
    <property type="match status" value="1"/>
</dbReference>
<proteinExistence type="predicted"/>
<protein>
    <submittedName>
        <fullName evidence="2">Uncharacterized protein</fullName>
    </submittedName>
</protein>
<dbReference type="CDD" id="cd09727">
    <property type="entry name" value="Cas6_I-E"/>
    <property type="match status" value="1"/>
</dbReference>
<dbReference type="STRING" id="326424.FRAAL0457"/>
<dbReference type="SUPFAM" id="SSF117987">
    <property type="entry name" value="CRISPR-associated protein"/>
    <property type="match status" value="2"/>
</dbReference>
<dbReference type="Pfam" id="PF08798">
    <property type="entry name" value="CRISPR_assoc"/>
    <property type="match status" value="1"/>
</dbReference>